<dbReference type="InterPro" id="IPR051692">
    <property type="entry name" value="OMP-like"/>
</dbReference>
<dbReference type="OrthoDB" id="9807574at2"/>
<comment type="similarity">
    <text evidence="6">Belongs to the Omp25/RopB family.</text>
</comment>
<sequence length="571" mass="59370">MRRVLRGALAASVLTAASATAQAADLPSMKSAPLPPPPPAFSWTGLYGGINIGYGFGDSSRETGGLGYISPGSLAPAVPLGSAWGASQDLHGVIGGGQVGYNYQVNPWLVLGLEADIQATDVESKAKSGIGVFDATGAHLQTADSTKAVDWFGTVRGRVGFVLPSIPNLMIYGTGGFAYGQVIHNVGFADNFAAAAAAGFAGGAVGHGYSDDTRTGWTAGGGVEWSPIPNWSVKAEYLYVDLGSTNANSVSLNGGTAAILGTTTPVFAATQNSPTRFHNVRVGLNWHFDPFAPGLVSRSDGLSSLKEPPPPAFVDSYQPFQVRLKIGSVIPLDGHGTVYDQGIAHPALGSIGRLSGLTGANGVISGASTNTSTSVIPMLDVAYYLTKNWAIEAICCVAPHHIQGTGTIASDFARSWVFPPSLMAQYHFTNFGQFQPYLGVGVNFTTFWGTRVNNDVWGIPFAPGSALAGLGLPGALATFQWATVAPSWGPVGQVGFDYMFNEHWGVNVDFKYIGIHPMVHATAVAFVPGAPALGPIFVPVKVSLPINPIVVSAGVTYRFGGGLLQPVLAKY</sequence>
<feature type="chain" id="PRO_5015557024" evidence="7">
    <location>
        <begin position="24"/>
        <end position="571"/>
    </location>
</feature>
<dbReference type="InterPro" id="IPR027385">
    <property type="entry name" value="Beta-barrel_OMP"/>
</dbReference>
<protein>
    <submittedName>
        <fullName evidence="9">OmpW family protein</fullName>
    </submittedName>
</protein>
<comment type="caution">
    <text evidence="9">The sequence shown here is derived from an EMBL/GenBank/DDBJ whole genome shotgun (WGS) entry which is preliminary data.</text>
</comment>
<dbReference type="Pfam" id="PF03922">
    <property type="entry name" value="OmpW"/>
    <property type="match status" value="2"/>
</dbReference>
<name>A0A2U1SV23_METSR</name>
<evidence type="ECO:0000259" key="8">
    <source>
        <dbReference type="Pfam" id="PF13505"/>
    </source>
</evidence>
<evidence type="ECO:0000256" key="4">
    <source>
        <dbReference type="ARBA" id="ARBA00023136"/>
    </source>
</evidence>
<evidence type="ECO:0000256" key="6">
    <source>
        <dbReference type="ARBA" id="ARBA00038306"/>
    </source>
</evidence>
<feature type="domain" description="Outer membrane protein beta-barrel" evidence="8">
    <location>
        <begin position="11"/>
        <end position="288"/>
    </location>
</feature>
<comment type="similarity">
    <text evidence="2">Belongs to the OmpW/AlkL family.</text>
</comment>
<accession>A0A2U1SV23</accession>
<proteinExistence type="inferred from homology"/>
<evidence type="ECO:0000256" key="3">
    <source>
        <dbReference type="ARBA" id="ARBA00022729"/>
    </source>
</evidence>
<keyword evidence="5" id="KW-0998">Cell outer membrane</keyword>
<dbReference type="Gene3D" id="2.40.160.20">
    <property type="match status" value="2"/>
</dbReference>
<feature type="signal peptide" evidence="7">
    <location>
        <begin position="1"/>
        <end position="23"/>
    </location>
</feature>
<dbReference type="PANTHER" id="PTHR34001">
    <property type="entry name" value="BLL7405 PROTEIN"/>
    <property type="match status" value="1"/>
</dbReference>
<dbReference type="GO" id="GO:0009279">
    <property type="term" value="C:cell outer membrane"/>
    <property type="evidence" value="ECO:0007669"/>
    <property type="project" value="UniProtKB-SubCell"/>
</dbReference>
<keyword evidence="3 7" id="KW-0732">Signal</keyword>
<keyword evidence="10" id="KW-1185">Reference proteome</keyword>
<organism evidence="9 10">
    <name type="scientific">Methylosinus sporium</name>
    <dbReference type="NCBI Taxonomy" id="428"/>
    <lineage>
        <taxon>Bacteria</taxon>
        <taxon>Pseudomonadati</taxon>
        <taxon>Pseudomonadota</taxon>
        <taxon>Alphaproteobacteria</taxon>
        <taxon>Hyphomicrobiales</taxon>
        <taxon>Methylocystaceae</taxon>
        <taxon>Methylosinus</taxon>
    </lineage>
</organism>
<dbReference type="InterPro" id="IPR005618">
    <property type="entry name" value="OMPW"/>
</dbReference>
<evidence type="ECO:0000256" key="2">
    <source>
        <dbReference type="ARBA" id="ARBA00009330"/>
    </source>
</evidence>
<evidence type="ECO:0000256" key="7">
    <source>
        <dbReference type="SAM" id="SignalP"/>
    </source>
</evidence>
<evidence type="ECO:0000256" key="1">
    <source>
        <dbReference type="ARBA" id="ARBA00004442"/>
    </source>
</evidence>
<dbReference type="Pfam" id="PF13505">
    <property type="entry name" value="OMP_b-brl"/>
    <property type="match status" value="1"/>
</dbReference>
<dbReference type="Proteomes" id="UP000245137">
    <property type="component" value="Unassembled WGS sequence"/>
</dbReference>
<evidence type="ECO:0000313" key="9">
    <source>
        <dbReference type="EMBL" id="PWB95460.1"/>
    </source>
</evidence>
<dbReference type="RefSeq" id="WP_108915748.1">
    <property type="nucleotide sequence ID" value="NZ_BGJY01000001.1"/>
</dbReference>
<reference evidence="9 10" key="1">
    <citation type="journal article" date="2018" name="Appl. Microbiol. Biotechnol.">
        <title>Co-cultivation of the strictly anaerobic methanogen Methanosarcina barkeri with aerobic methanotrophs in an oxygen-limited membrane bioreactor.</title>
        <authorList>
            <person name="In 't Zandt M.H."/>
            <person name="van den Bosch T.J.M."/>
            <person name="Rijkers R."/>
            <person name="van Kessel M.A.H.J."/>
            <person name="Jetten M.S.M."/>
            <person name="Welte C.U."/>
        </authorList>
    </citation>
    <scope>NUCLEOTIDE SEQUENCE [LARGE SCALE GENOMIC DNA]</scope>
    <source>
        <strain evidence="9 10">DSM 17706</strain>
    </source>
</reference>
<evidence type="ECO:0000256" key="5">
    <source>
        <dbReference type="ARBA" id="ARBA00023237"/>
    </source>
</evidence>
<dbReference type="EMBL" id="PUIV01000002">
    <property type="protein sequence ID" value="PWB95460.1"/>
    <property type="molecule type" value="Genomic_DNA"/>
</dbReference>
<keyword evidence="4" id="KW-0472">Membrane</keyword>
<comment type="subcellular location">
    <subcellularLocation>
        <location evidence="1">Cell outer membrane</location>
    </subcellularLocation>
</comment>
<evidence type="ECO:0000313" key="10">
    <source>
        <dbReference type="Proteomes" id="UP000245137"/>
    </source>
</evidence>
<dbReference type="AlphaFoldDB" id="A0A2U1SV23"/>
<dbReference type="SUPFAM" id="SSF56925">
    <property type="entry name" value="OMPA-like"/>
    <property type="match status" value="2"/>
</dbReference>
<dbReference type="PANTHER" id="PTHR34001:SF3">
    <property type="entry name" value="BLL7405 PROTEIN"/>
    <property type="match status" value="1"/>
</dbReference>
<gene>
    <name evidence="9" type="ORF">C5689_02780</name>
</gene>
<dbReference type="InterPro" id="IPR011250">
    <property type="entry name" value="OMP/PagP_B-barrel"/>
</dbReference>